<dbReference type="InterPro" id="IPR025846">
    <property type="entry name" value="TBL_N"/>
</dbReference>
<dbReference type="Proteomes" id="UP000653305">
    <property type="component" value="Unassembled WGS sequence"/>
</dbReference>
<evidence type="ECO:0000256" key="5">
    <source>
        <dbReference type="ARBA" id="ARBA00022989"/>
    </source>
</evidence>
<evidence type="ECO:0000259" key="8">
    <source>
        <dbReference type="Pfam" id="PF13839"/>
    </source>
</evidence>
<sequence length="409" mass="48204">MNLQTIIKSHYLAAIFLVAFITASIYLTLDNESILYTAINKEQKTDEQQRTIARNDSFSICNLFSGRWVFDNKSYPLYNERQCSFLLNQSFTCEKYGRKDTKYQNWRWQPHGCDIPRFNGTTLLEKIRGKRLLFVGDSVNRNQWISMLCLIEPFLHQSTAKLVINKGNSFTFLATGYNATIGFYWSPFLVESNCDDPVNHLMRERIIKIKAIEEHARHWSDADILIFDSFAWWTQQTMTLLWGSFGSSDAIYKKVNMKLRRYEMGLNTWSDWLEININRTKTKLFFMSLSPLHFGDERWGVEQNCYNQTEPISEEGYWVEASTREMMRIAESIIHNLEKRGVKVKYLNITHLSEYRKDAHPSIYTKFANKVREKQLANLKSYSDCLHWCLPGVPDVWNQILYSYIINYS</sequence>
<comment type="similarity">
    <text evidence="2">Belongs to the PC-esterase family. TBL subfamily.</text>
</comment>
<dbReference type="GO" id="GO:0005794">
    <property type="term" value="C:Golgi apparatus"/>
    <property type="evidence" value="ECO:0007669"/>
    <property type="project" value="TreeGrafter"/>
</dbReference>
<keyword evidence="3 7" id="KW-0812">Transmembrane</keyword>
<feature type="domain" description="Trichome birefringence-like N-terminal" evidence="9">
    <location>
        <begin position="61"/>
        <end position="114"/>
    </location>
</feature>
<dbReference type="Pfam" id="PF13839">
    <property type="entry name" value="PC-Esterase"/>
    <property type="match status" value="1"/>
</dbReference>
<reference evidence="10" key="1">
    <citation type="submission" date="2020-07" db="EMBL/GenBank/DDBJ databases">
        <title>Ethylene signaling mediates host invasion by parasitic plants.</title>
        <authorList>
            <person name="Yoshida S."/>
        </authorList>
    </citation>
    <scope>NUCLEOTIDE SEQUENCE</scope>
    <source>
        <strain evidence="10">Okayama</strain>
    </source>
</reference>
<evidence type="ECO:0000259" key="9">
    <source>
        <dbReference type="Pfam" id="PF14416"/>
    </source>
</evidence>
<protein>
    <submittedName>
        <fullName evidence="10">Protein trichome birefringence-like 34</fullName>
    </submittedName>
</protein>
<evidence type="ECO:0000256" key="1">
    <source>
        <dbReference type="ARBA" id="ARBA00004167"/>
    </source>
</evidence>
<accession>A0A830BXC8</accession>
<evidence type="ECO:0000313" key="10">
    <source>
        <dbReference type="EMBL" id="GFP92777.1"/>
    </source>
</evidence>
<feature type="domain" description="Trichome birefringence-like C-terminal" evidence="8">
    <location>
        <begin position="115"/>
        <end position="403"/>
    </location>
</feature>
<evidence type="ECO:0000256" key="3">
    <source>
        <dbReference type="ARBA" id="ARBA00022692"/>
    </source>
</evidence>
<dbReference type="GO" id="GO:0016413">
    <property type="term" value="F:O-acetyltransferase activity"/>
    <property type="evidence" value="ECO:0007669"/>
    <property type="project" value="InterPro"/>
</dbReference>
<dbReference type="GO" id="GO:0016020">
    <property type="term" value="C:membrane"/>
    <property type="evidence" value="ECO:0007669"/>
    <property type="project" value="UniProtKB-SubCell"/>
</dbReference>
<comment type="caution">
    <text evidence="10">The sequence shown here is derived from an EMBL/GenBank/DDBJ whole genome shotgun (WGS) entry which is preliminary data.</text>
</comment>
<evidence type="ECO:0000256" key="6">
    <source>
        <dbReference type="ARBA" id="ARBA00023136"/>
    </source>
</evidence>
<comment type="subcellular location">
    <subcellularLocation>
        <location evidence="1">Membrane</location>
        <topology evidence="1">Single-pass membrane protein</topology>
    </subcellularLocation>
</comment>
<keyword evidence="4" id="KW-0735">Signal-anchor</keyword>
<keyword evidence="5 7" id="KW-1133">Transmembrane helix</keyword>
<evidence type="ECO:0000256" key="7">
    <source>
        <dbReference type="SAM" id="Phobius"/>
    </source>
</evidence>
<dbReference type="AlphaFoldDB" id="A0A830BXC8"/>
<keyword evidence="6 7" id="KW-0472">Membrane</keyword>
<dbReference type="InterPro" id="IPR026057">
    <property type="entry name" value="TBL_C"/>
</dbReference>
<feature type="transmembrane region" description="Helical" evidence="7">
    <location>
        <begin position="12"/>
        <end position="29"/>
    </location>
</feature>
<gene>
    <name evidence="10" type="ORF">PHJA_001422000</name>
</gene>
<proteinExistence type="inferred from homology"/>
<dbReference type="OrthoDB" id="2016263at2759"/>
<evidence type="ECO:0000313" key="11">
    <source>
        <dbReference type="Proteomes" id="UP000653305"/>
    </source>
</evidence>
<organism evidence="10 11">
    <name type="scientific">Phtheirospermum japonicum</name>
    <dbReference type="NCBI Taxonomy" id="374723"/>
    <lineage>
        <taxon>Eukaryota</taxon>
        <taxon>Viridiplantae</taxon>
        <taxon>Streptophyta</taxon>
        <taxon>Embryophyta</taxon>
        <taxon>Tracheophyta</taxon>
        <taxon>Spermatophyta</taxon>
        <taxon>Magnoliopsida</taxon>
        <taxon>eudicotyledons</taxon>
        <taxon>Gunneridae</taxon>
        <taxon>Pentapetalae</taxon>
        <taxon>asterids</taxon>
        <taxon>lamiids</taxon>
        <taxon>Lamiales</taxon>
        <taxon>Orobanchaceae</taxon>
        <taxon>Orobanchaceae incertae sedis</taxon>
        <taxon>Phtheirospermum</taxon>
    </lineage>
</organism>
<dbReference type="PANTHER" id="PTHR32285:SF239">
    <property type="entry name" value="PROTEIN TRICHOME BIREFRINGENCE-LIKE 34"/>
    <property type="match status" value="1"/>
</dbReference>
<dbReference type="PANTHER" id="PTHR32285">
    <property type="entry name" value="PROTEIN TRICHOME BIREFRINGENCE-LIKE 9-RELATED"/>
    <property type="match status" value="1"/>
</dbReference>
<name>A0A830BXC8_9LAMI</name>
<evidence type="ECO:0000256" key="4">
    <source>
        <dbReference type="ARBA" id="ARBA00022968"/>
    </source>
</evidence>
<dbReference type="InterPro" id="IPR029962">
    <property type="entry name" value="TBL"/>
</dbReference>
<evidence type="ECO:0000256" key="2">
    <source>
        <dbReference type="ARBA" id="ARBA00007727"/>
    </source>
</evidence>
<dbReference type="EMBL" id="BMAC01000290">
    <property type="protein sequence ID" value="GFP92777.1"/>
    <property type="molecule type" value="Genomic_DNA"/>
</dbReference>
<keyword evidence="11" id="KW-1185">Reference proteome</keyword>
<dbReference type="Pfam" id="PF14416">
    <property type="entry name" value="PMR5N"/>
    <property type="match status" value="1"/>
</dbReference>